<dbReference type="Proteomes" id="UP000475862">
    <property type="component" value="Unassembled WGS sequence"/>
</dbReference>
<organism evidence="2 3">
    <name type="scientific">Aphis glycines</name>
    <name type="common">Soybean aphid</name>
    <dbReference type="NCBI Taxonomy" id="307491"/>
    <lineage>
        <taxon>Eukaryota</taxon>
        <taxon>Metazoa</taxon>
        <taxon>Ecdysozoa</taxon>
        <taxon>Arthropoda</taxon>
        <taxon>Hexapoda</taxon>
        <taxon>Insecta</taxon>
        <taxon>Pterygota</taxon>
        <taxon>Neoptera</taxon>
        <taxon>Paraneoptera</taxon>
        <taxon>Hemiptera</taxon>
        <taxon>Sternorrhyncha</taxon>
        <taxon>Aphidomorpha</taxon>
        <taxon>Aphidoidea</taxon>
        <taxon>Aphididae</taxon>
        <taxon>Aphidini</taxon>
        <taxon>Aphis</taxon>
        <taxon>Aphis</taxon>
    </lineage>
</organism>
<reference evidence="2 3" key="1">
    <citation type="submission" date="2019-08" db="EMBL/GenBank/DDBJ databases">
        <title>The genome of the soybean aphid Biotype 1, its phylome, world population structure and adaptation to the North American continent.</title>
        <authorList>
            <person name="Giordano R."/>
            <person name="Donthu R.K."/>
            <person name="Hernandez A.G."/>
            <person name="Wright C.L."/>
            <person name="Zimin A.V."/>
        </authorList>
    </citation>
    <scope>NUCLEOTIDE SEQUENCE [LARGE SCALE GENOMIC DNA]</scope>
    <source>
        <tissue evidence="2">Whole aphids</tissue>
    </source>
</reference>
<name>A0A6G0T9N1_APHGL</name>
<accession>A0A6G0T9N1</accession>
<evidence type="ECO:0000313" key="3">
    <source>
        <dbReference type="Proteomes" id="UP000475862"/>
    </source>
</evidence>
<keyword evidence="1" id="KW-0812">Transmembrane</keyword>
<sequence>MLSINDLKCYKFLKIHITKIVIKRSCGPPNLCMLLAMLLAILSLDFNLFLVELMLPLLRLSPPEEPIVGFKVVDSLDNRRVEAYKKNKLCTDLRNCMWTTIKGVFCSENNIRTASKSNNILSCSQESRPSIIITNLYLLNNYLTNNQKNIKYNTISVIKFTSVHFNVSNLDVALLNCLRCENTNDCSN</sequence>
<dbReference type="EMBL" id="VYZN01000053">
    <property type="protein sequence ID" value="KAE9527332.1"/>
    <property type="molecule type" value="Genomic_DNA"/>
</dbReference>
<evidence type="ECO:0000256" key="1">
    <source>
        <dbReference type="SAM" id="Phobius"/>
    </source>
</evidence>
<keyword evidence="1" id="KW-0472">Membrane</keyword>
<keyword evidence="3" id="KW-1185">Reference proteome</keyword>
<keyword evidence="1" id="KW-1133">Transmembrane helix</keyword>
<dbReference type="AlphaFoldDB" id="A0A6G0T9N1"/>
<evidence type="ECO:0000313" key="2">
    <source>
        <dbReference type="EMBL" id="KAE9527332.1"/>
    </source>
</evidence>
<proteinExistence type="predicted"/>
<protein>
    <submittedName>
        <fullName evidence="2">Uncharacterized protein</fullName>
    </submittedName>
</protein>
<feature type="transmembrane region" description="Helical" evidence="1">
    <location>
        <begin position="33"/>
        <end position="51"/>
    </location>
</feature>
<gene>
    <name evidence="2" type="ORF">AGLY_013030</name>
</gene>
<comment type="caution">
    <text evidence="2">The sequence shown here is derived from an EMBL/GenBank/DDBJ whole genome shotgun (WGS) entry which is preliminary data.</text>
</comment>